<accession>A0A0E3ZIK3</accession>
<gene>
    <name evidence="4" type="ORF">PKOR_21035</name>
</gene>
<dbReference type="PROSITE" id="PS51257">
    <property type="entry name" value="PROKAR_LIPOPROTEIN"/>
    <property type="match status" value="1"/>
</dbReference>
<dbReference type="STRING" id="400092.PKOR_21035"/>
<dbReference type="EMBL" id="CP009621">
    <property type="protein sequence ID" value="AKD05103.1"/>
    <property type="molecule type" value="Genomic_DNA"/>
</dbReference>
<dbReference type="SMART" id="SM00701">
    <property type="entry name" value="PGRP"/>
    <property type="match status" value="1"/>
</dbReference>
<feature type="domain" description="Peptidoglycan recognition protein family" evidence="3">
    <location>
        <begin position="30"/>
        <end position="174"/>
    </location>
</feature>
<reference evidence="4 5" key="1">
    <citation type="journal article" date="2015" name="Sci. Rep.">
        <title>Unraveling adaptation of Pontibacter korlensis to radiation and infertility in desert through complete genome and comparative transcriptomic analysis.</title>
        <authorList>
            <person name="Dai J."/>
            <person name="Dai W."/>
            <person name="Qiu C."/>
            <person name="Yang Z."/>
            <person name="Zhang Y."/>
            <person name="Zhou M."/>
            <person name="Zhang L."/>
            <person name="Fang C."/>
            <person name="Gao Q."/>
            <person name="Yang Q."/>
            <person name="Li X."/>
            <person name="Wang Z."/>
            <person name="Wang Z."/>
            <person name="Jia Z."/>
            <person name="Chen X."/>
        </authorList>
    </citation>
    <scope>NUCLEOTIDE SEQUENCE [LARGE SCALE GENOMIC DNA]</scope>
    <source>
        <strain evidence="4 5">X14-1T</strain>
    </source>
</reference>
<dbReference type="AlphaFoldDB" id="A0A0E3ZIK3"/>
<dbReference type="Gene3D" id="3.40.80.10">
    <property type="entry name" value="Peptidoglycan recognition protein-like"/>
    <property type="match status" value="1"/>
</dbReference>
<sequence length="203" mass="22649">MKQALFFALIAVLFFSCQRPATQQLVPENIAYLSRADWGAKPAVLPMRPHDLTRLTIHHTATRQLPEKPLKEKMVLLQKFSQEESVLASGKTKPVWTDIPYHLYVDCNGVVAEGRELAYAGDSNTAYDPAGHLLVVVEGNFEEEEITPEQLVTLEALVPALAKRYNIPADSIGGHLDFAMTLCPGKGLYEKLSHFRELVAHQK</sequence>
<feature type="chain" id="PRO_5002417096" evidence="2">
    <location>
        <begin position="22"/>
        <end position="203"/>
    </location>
</feature>
<dbReference type="SUPFAM" id="SSF55846">
    <property type="entry name" value="N-acetylmuramoyl-L-alanine amidase-like"/>
    <property type="match status" value="1"/>
</dbReference>
<feature type="signal peptide" evidence="2">
    <location>
        <begin position="1"/>
        <end position="21"/>
    </location>
</feature>
<proteinExistence type="inferred from homology"/>
<dbReference type="InterPro" id="IPR036505">
    <property type="entry name" value="Amidase/PGRP_sf"/>
</dbReference>
<evidence type="ECO:0000313" key="5">
    <source>
        <dbReference type="Proteomes" id="UP000033109"/>
    </source>
</evidence>
<dbReference type="CDD" id="cd06583">
    <property type="entry name" value="PGRP"/>
    <property type="match status" value="1"/>
</dbReference>
<dbReference type="InterPro" id="IPR015510">
    <property type="entry name" value="PGRP"/>
</dbReference>
<evidence type="ECO:0000256" key="1">
    <source>
        <dbReference type="ARBA" id="ARBA00007553"/>
    </source>
</evidence>
<keyword evidence="2" id="KW-0732">Signal</keyword>
<dbReference type="Pfam" id="PF01510">
    <property type="entry name" value="Amidase_2"/>
    <property type="match status" value="1"/>
</dbReference>
<dbReference type="OrthoDB" id="9811296at2"/>
<name>A0A0E3ZIK3_9BACT</name>
<dbReference type="RefSeq" id="WP_046313303.1">
    <property type="nucleotide sequence ID" value="NZ_CBCSCY010000028.1"/>
</dbReference>
<dbReference type="HOGENOM" id="CLU_037559_2_0_10"/>
<dbReference type="InterPro" id="IPR006619">
    <property type="entry name" value="PGRP_domain_met/bac"/>
</dbReference>
<dbReference type="PANTHER" id="PTHR11022">
    <property type="entry name" value="PEPTIDOGLYCAN RECOGNITION PROTEIN"/>
    <property type="match status" value="1"/>
</dbReference>
<dbReference type="Proteomes" id="UP000033109">
    <property type="component" value="Chromosome"/>
</dbReference>
<dbReference type="KEGG" id="pko:PKOR_21035"/>
<dbReference type="PANTHER" id="PTHR11022:SF41">
    <property type="entry name" value="PEPTIDOGLYCAN-RECOGNITION PROTEIN LC-RELATED"/>
    <property type="match status" value="1"/>
</dbReference>
<comment type="similarity">
    <text evidence="1">Belongs to the N-acetylmuramoyl-L-alanine amidase 2 family.</text>
</comment>
<dbReference type="GO" id="GO:0009253">
    <property type="term" value="P:peptidoglycan catabolic process"/>
    <property type="evidence" value="ECO:0007669"/>
    <property type="project" value="InterPro"/>
</dbReference>
<dbReference type="GO" id="GO:0008270">
    <property type="term" value="F:zinc ion binding"/>
    <property type="evidence" value="ECO:0007669"/>
    <property type="project" value="InterPro"/>
</dbReference>
<dbReference type="InterPro" id="IPR002502">
    <property type="entry name" value="Amidase_domain"/>
</dbReference>
<evidence type="ECO:0000313" key="4">
    <source>
        <dbReference type="EMBL" id="AKD05103.1"/>
    </source>
</evidence>
<evidence type="ECO:0000259" key="3">
    <source>
        <dbReference type="SMART" id="SM00701"/>
    </source>
</evidence>
<organism evidence="4 5">
    <name type="scientific">Pontibacter korlensis</name>
    <dbReference type="NCBI Taxonomy" id="400092"/>
    <lineage>
        <taxon>Bacteria</taxon>
        <taxon>Pseudomonadati</taxon>
        <taxon>Bacteroidota</taxon>
        <taxon>Cytophagia</taxon>
        <taxon>Cytophagales</taxon>
        <taxon>Hymenobacteraceae</taxon>
        <taxon>Pontibacter</taxon>
    </lineage>
</organism>
<protein>
    <submittedName>
        <fullName evidence="4">N-acetylmuramoyl-L-alanine amidase</fullName>
    </submittedName>
</protein>
<evidence type="ECO:0000256" key="2">
    <source>
        <dbReference type="SAM" id="SignalP"/>
    </source>
</evidence>
<dbReference type="PATRIC" id="fig|400092.3.peg.4626"/>
<keyword evidence="5" id="KW-1185">Reference proteome</keyword>
<dbReference type="GO" id="GO:0008745">
    <property type="term" value="F:N-acetylmuramoyl-L-alanine amidase activity"/>
    <property type="evidence" value="ECO:0007669"/>
    <property type="project" value="InterPro"/>
</dbReference>